<evidence type="ECO:0000256" key="1">
    <source>
        <dbReference type="SAM" id="MobiDB-lite"/>
    </source>
</evidence>
<evidence type="ECO:0000313" key="3">
    <source>
        <dbReference type="Proteomes" id="UP000427906"/>
    </source>
</evidence>
<dbReference type="EMBL" id="AP021874">
    <property type="protein sequence ID" value="BBO71991.1"/>
    <property type="molecule type" value="Genomic_DNA"/>
</dbReference>
<protein>
    <submittedName>
        <fullName evidence="2">Uncharacterized protein</fullName>
    </submittedName>
</protein>
<feature type="region of interest" description="Disordered" evidence="1">
    <location>
        <begin position="1"/>
        <end position="63"/>
    </location>
</feature>
<sequence length="63" mass="7689">MTWQEDDEGYEDKTGTRPRRPQRTKFRPVEDIEDTVAHREKRSSKRSHRQKTVKDEFWPDTDV</sequence>
<dbReference type="AlphaFoldDB" id="A0A5K7YY08"/>
<gene>
    <name evidence="2" type="ORF">DSCA_59210</name>
</gene>
<feature type="compositionally biased region" description="Basic and acidic residues" evidence="1">
    <location>
        <begin position="27"/>
        <end position="38"/>
    </location>
</feature>
<organism evidence="2 3">
    <name type="scientific">Desulfosarcina alkanivorans</name>
    <dbReference type="NCBI Taxonomy" id="571177"/>
    <lineage>
        <taxon>Bacteria</taxon>
        <taxon>Pseudomonadati</taxon>
        <taxon>Thermodesulfobacteriota</taxon>
        <taxon>Desulfobacteria</taxon>
        <taxon>Desulfobacterales</taxon>
        <taxon>Desulfosarcinaceae</taxon>
        <taxon>Desulfosarcina</taxon>
    </lineage>
</organism>
<evidence type="ECO:0000313" key="2">
    <source>
        <dbReference type="EMBL" id="BBO71991.1"/>
    </source>
</evidence>
<dbReference type="Proteomes" id="UP000427906">
    <property type="component" value="Chromosome"/>
</dbReference>
<dbReference type="KEGG" id="dalk:DSCA_59210"/>
<feature type="compositionally biased region" description="Basic residues" evidence="1">
    <location>
        <begin position="16"/>
        <end position="26"/>
    </location>
</feature>
<reference evidence="2 3" key="1">
    <citation type="submission" date="2019-11" db="EMBL/GenBank/DDBJ databases">
        <title>Comparative genomics of hydrocarbon-degrading Desulfosarcina strains.</title>
        <authorList>
            <person name="Watanabe M."/>
            <person name="Kojima H."/>
            <person name="Fukui M."/>
        </authorList>
    </citation>
    <scope>NUCLEOTIDE SEQUENCE [LARGE SCALE GENOMIC DNA]</scope>
    <source>
        <strain evidence="2 3">PL12</strain>
    </source>
</reference>
<dbReference type="RefSeq" id="WP_155319755.1">
    <property type="nucleotide sequence ID" value="NZ_AP021874.1"/>
</dbReference>
<feature type="compositionally biased region" description="Basic residues" evidence="1">
    <location>
        <begin position="39"/>
        <end position="51"/>
    </location>
</feature>
<accession>A0A5K7YY08</accession>
<feature type="compositionally biased region" description="Acidic residues" evidence="1">
    <location>
        <begin position="1"/>
        <end position="10"/>
    </location>
</feature>
<proteinExistence type="predicted"/>
<name>A0A5K7YY08_9BACT</name>
<keyword evidence="3" id="KW-1185">Reference proteome</keyword>
<dbReference type="OrthoDB" id="9971092at2"/>